<dbReference type="Proteomes" id="UP000800235">
    <property type="component" value="Unassembled WGS sequence"/>
</dbReference>
<protein>
    <submittedName>
        <fullName evidence="1">Uncharacterized protein</fullName>
    </submittedName>
</protein>
<sequence>MSNHTTNNKKRKSEEDIDTTVVSAGIKRLRLNEHPPPLSLPIPFHIKPKTTTASQFLQDVEMTTGQVEFALTSPFRYSFETDPALSVQANTAASNCDLMDVSPDARSNANEKPQVNRQEQIEAGPNEMSHAEEVLTNRVLDIYMAMSQHKDLAKPTVRAISKGLFHFQPDILQALDGTKVVAFVKDVLVKIDMDYDGIRLDGLDLRVLHKYFYGSEFQGGFCSFCSCAPAV</sequence>
<evidence type="ECO:0000313" key="2">
    <source>
        <dbReference type="Proteomes" id="UP000800235"/>
    </source>
</evidence>
<proteinExistence type="predicted"/>
<evidence type="ECO:0000313" key="1">
    <source>
        <dbReference type="EMBL" id="KAF2428704.1"/>
    </source>
</evidence>
<dbReference type="EMBL" id="MU007053">
    <property type="protein sequence ID" value="KAF2428704.1"/>
    <property type="molecule type" value="Genomic_DNA"/>
</dbReference>
<organism evidence="1 2">
    <name type="scientific">Tothia fuscella</name>
    <dbReference type="NCBI Taxonomy" id="1048955"/>
    <lineage>
        <taxon>Eukaryota</taxon>
        <taxon>Fungi</taxon>
        <taxon>Dikarya</taxon>
        <taxon>Ascomycota</taxon>
        <taxon>Pezizomycotina</taxon>
        <taxon>Dothideomycetes</taxon>
        <taxon>Pleosporomycetidae</taxon>
        <taxon>Venturiales</taxon>
        <taxon>Cylindrosympodiaceae</taxon>
        <taxon>Tothia</taxon>
    </lineage>
</organism>
<reference evidence="1" key="1">
    <citation type="journal article" date="2020" name="Stud. Mycol.">
        <title>101 Dothideomycetes genomes: a test case for predicting lifestyles and emergence of pathogens.</title>
        <authorList>
            <person name="Haridas S."/>
            <person name="Albert R."/>
            <person name="Binder M."/>
            <person name="Bloem J."/>
            <person name="Labutti K."/>
            <person name="Salamov A."/>
            <person name="Andreopoulos B."/>
            <person name="Baker S."/>
            <person name="Barry K."/>
            <person name="Bills G."/>
            <person name="Bluhm B."/>
            <person name="Cannon C."/>
            <person name="Castanera R."/>
            <person name="Culley D."/>
            <person name="Daum C."/>
            <person name="Ezra D."/>
            <person name="Gonzalez J."/>
            <person name="Henrissat B."/>
            <person name="Kuo A."/>
            <person name="Liang C."/>
            <person name="Lipzen A."/>
            <person name="Lutzoni F."/>
            <person name="Magnuson J."/>
            <person name="Mondo S."/>
            <person name="Nolan M."/>
            <person name="Ohm R."/>
            <person name="Pangilinan J."/>
            <person name="Park H.-J."/>
            <person name="Ramirez L."/>
            <person name="Alfaro M."/>
            <person name="Sun H."/>
            <person name="Tritt A."/>
            <person name="Yoshinaga Y."/>
            <person name="Zwiers L.-H."/>
            <person name="Turgeon B."/>
            <person name="Goodwin S."/>
            <person name="Spatafora J."/>
            <person name="Crous P."/>
            <person name="Grigoriev I."/>
        </authorList>
    </citation>
    <scope>NUCLEOTIDE SEQUENCE</scope>
    <source>
        <strain evidence="1">CBS 130266</strain>
    </source>
</reference>
<keyword evidence="2" id="KW-1185">Reference proteome</keyword>
<name>A0A9P4TVZ0_9PEZI</name>
<accession>A0A9P4TVZ0</accession>
<comment type="caution">
    <text evidence="1">The sequence shown here is derived from an EMBL/GenBank/DDBJ whole genome shotgun (WGS) entry which is preliminary data.</text>
</comment>
<gene>
    <name evidence="1" type="ORF">EJ08DRAFT_698933</name>
</gene>
<dbReference type="AlphaFoldDB" id="A0A9P4TVZ0"/>